<evidence type="ECO:0000256" key="1">
    <source>
        <dbReference type="SAM" id="MobiDB-lite"/>
    </source>
</evidence>
<sequence>MLGEPAGRHEVVVLGGLVSCHQHGHALPNMKVQRVVDILHGGIPPLRPPSFMGLVALVVPIPKKNRILFGGIVKGNGDKGSAVDLEHTNTTRGPVESGGREVKVGSNLVLDLEAIGVVLSREDGAHSAGSAILPRILPLLDARPSEEERLVELVEDIDDDVVVRGTVDRWARELTIDKNALLGDAKRCNGAIRDLPFELESRVPCKHTSGREAEKQQGKDHLGVEHHCSAE</sequence>
<dbReference type="EMBL" id="JACGWJ010000005">
    <property type="protein sequence ID" value="KAL0418090.1"/>
    <property type="molecule type" value="Genomic_DNA"/>
</dbReference>
<comment type="caution">
    <text evidence="2">The sequence shown here is derived from an EMBL/GenBank/DDBJ whole genome shotgun (WGS) entry which is preliminary data.</text>
</comment>
<evidence type="ECO:0000313" key="2">
    <source>
        <dbReference type="EMBL" id="KAL0418090.1"/>
    </source>
</evidence>
<organism evidence="2">
    <name type="scientific">Sesamum radiatum</name>
    <name type="common">Black benniseed</name>
    <dbReference type="NCBI Taxonomy" id="300843"/>
    <lineage>
        <taxon>Eukaryota</taxon>
        <taxon>Viridiplantae</taxon>
        <taxon>Streptophyta</taxon>
        <taxon>Embryophyta</taxon>
        <taxon>Tracheophyta</taxon>
        <taxon>Spermatophyta</taxon>
        <taxon>Magnoliopsida</taxon>
        <taxon>eudicotyledons</taxon>
        <taxon>Gunneridae</taxon>
        <taxon>Pentapetalae</taxon>
        <taxon>asterids</taxon>
        <taxon>lamiids</taxon>
        <taxon>Lamiales</taxon>
        <taxon>Pedaliaceae</taxon>
        <taxon>Sesamum</taxon>
    </lineage>
</organism>
<proteinExistence type="predicted"/>
<gene>
    <name evidence="2" type="ORF">Sradi_1222500</name>
</gene>
<reference evidence="2" key="2">
    <citation type="journal article" date="2024" name="Plant">
        <title>Genomic evolution and insights into agronomic trait innovations of Sesamum species.</title>
        <authorList>
            <person name="Miao H."/>
            <person name="Wang L."/>
            <person name="Qu L."/>
            <person name="Liu H."/>
            <person name="Sun Y."/>
            <person name="Le M."/>
            <person name="Wang Q."/>
            <person name="Wei S."/>
            <person name="Zheng Y."/>
            <person name="Lin W."/>
            <person name="Duan Y."/>
            <person name="Cao H."/>
            <person name="Xiong S."/>
            <person name="Wang X."/>
            <person name="Wei L."/>
            <person name="Li C."/>
            <person name="Ma Q."/>
            <person name="Ju M."/>
            <person name="Zhao R."/>
            <person name="Li G."/>
            <person name="Mu C."/>
            <person name="Tian Q."/>
            <person name="Mei H."/>
            <person name="Zhang T."/>
            <person name="Gao T."/>
            <person name="Zhang H."/>
        </authorList>
    </citation>
    <scope>NUCLEOTIDE SEQUENCE</scope>
    <source>
        <strain evidence="2">G02</strain>
    </source>
</reference>
<reference evidence="2" key="1">
    <citation type="submission" date="2020-06" db="EMBL/GenBank/DDBJ databases">
        <authorList>
            <person name="Li T."/>
            <person name="Hu X."/>
            <person name="Zhang T."/>
            <person name="Song X."/>
            <person name="Zhang H."/>
            <person name="Dai N."/>
            <person name="Sheng W."/>
            <person name="Hou X."/>
            <person name="Wei L."/>
        </authorList>
    </citation>
    <scope>NUCLEOTIDE SEQUENCE</scope>
    <source>
        <strain evidence="2">G02</strain>
        <tissue evidence="2">Leaf</tissue>
    </source>
</reference>
<accession>A0AAW2UL57</accession>
<protein>
    <submittedName>
        <fullName evidence="2">Uncharacterized protein</fullName>
    </submittedName>
</protein>
<dbReference type="AlphaFoldDB" id="A0AAW2UL57"/>
<name>A0AAW2UL57_SESRA</name>
<feature type="region of interest" description="Disordered" evidence="1">
    <location>
        <begin position="208"/>
        <end position="231"/>
    </location>
</feature>